<evidence type="ECO:0000256" key="1">
    <source>
        <dbReference type="ARBA" id="ARBA00022603"/>
    </source>
</evidence>
<keyword evidence="2" id="KW-0808">Transferase</keyword>
<reference evidence="5" key="1">
    <citation type="submission" date="2015-11" db="EMBL/GenBank/DDBJ databases">
        <authorList>
            <person name="Varghese N."/>
        </authorList>
    </citation>
    <scope>NUCLEOTIDE SEQUENCE [LARGE SCALE GENOMIC DNA]</scope>
</reference>
<gene>
    <name evidence="4" type="ORF">JGI1_01474</name>
</gene>
<dbReference type="GO" id="GO:0003677">
    <property type="term" value="F:DNA binding"/>
    <property type="evidence" value="ECO:0007669"/>
    <property type="project" value="InterPro"/>
</dbReference>
<dbReference type="GO" id="GO:0032259">
    <property type="term" value="P:methylation"/>
    <property type="evidence" value="ECO:0007669"/>
    <property type="project" value="UniProtKB-KW"/>
</dbReference>
<dbReference type="RefSeq" id="WP_140945237.1">
    <property type="nucleotide sequence ID" value="NZ_FAOO01000009.1"/>
</dbReference>
<dbReference type="InterPro" id="IPR029063">
    <property type="entry name" value="SAM-dependent_MTases_sf"/>
</dbReference>
<feature type="non-terminal residue" evidence="4">
    <location>
        <position position="1"/>
    </location>
</feature>
<dbReference type="Gene3D" id="3.40.50.150">
    <property type="entry name" value="Vaccinia Virus protein VP39"/>
    <property type="match status" value="1"/>
</dbReference>
<name>A0A0S4N5V8_9BACT</name>
<keyword evidence="5" id="KW-1185">Reference proteome</keyword>
<dbReference type="Pfam" id="PF01555">
    <property type="entry name" value="N6_N4_Mtase"/>
    <property type="match status" value="1"/>
</dbReference>
<evidence type="ECO:0000313" key="5">
    <source>
        <dbReference type="Proteomes" id="UP000320623"/>
    </source>
</evidence>
<protein>
    <submittedName>
        <fullName evidence="4">DNA methylase</fullName>
    </submittedName>
</protein>
<dbReference type="GO" id="GO:0008170">
    <property type="term" value="F:N-methyltransferase activity"/>
    <property type="evidence" value="ECO:0007669"/>
    <property type="project" value="InterPro"/>
</dbReference>
<evidence type="ECO:0000259" key="3">
    <source>
        <dbReference type="Pfam" id="PF01555"/>
    </source>
</evidence>
<dbReference type="STRING" id="1643428.GCA_001442855_01443"/>
<dbReference type="SUPFAM" id="SSF53335">
    <property type="entry name" value="S-adenosyl-L-methionine-dependent methyltransferases"/>
    <property type="match status" value="1"/>
</dbReference>
<dbReference type="InterPro" id="IPR002941">
    <property type="entry name" value="DNA_methylase_N4/N6"/>
</dbReference>
<dbReference type="EMBL" id="FAOO01000009">
    <property type="protein sequence ID" value="CUU06267.1"/>
    <property type="molecule type" value="Genomic_DNA"/>
</dbReference>
<accession>A0A0S4N5V8</accession>
<dbReference type="AlphaFoldDB" id="A0A0S4N5V8"/>
<proteinExistence type="predicted"/>
<evidence type="ECO:0000256" key="2">
    <source>
        <dbReference type="ARBA" id="ARBA00022679"/>
    </source>
</evidence>
<dbReference type="PRINTS" id="PR00508">
    <property type="entry name" value="S21N4MTFRASE"/>
</dbReference>
<sequence length="103" mass="11723">DYPNLFPTYEAYLEMMSRVARELFRVLRLITLFSHIGETVLDPFLGSGTTMKVARLLGRSCIGYEIDLELLPIIQAKVGMESASFWEEPQFEVIVRSVSFGTN</sequence>
<keyword evidence="1 4" id="KW-0489">Methyltransferase</keyword>
<dbReference type="InterPro" id="IPR001091">
    <property type="entry name" value="RM_Methyltransferase"/>
</dbReference>
<dbReference type="OrthoDB" id="9773571at2"/>
<feature type="domain" description="DNA methylase N-4/N-6" evidence="3">
    <location>
        <begin position="28"/>
        <end position="75"/>
    </location>
</feature>
<evidence type="ECO:0000313" key="4">
    <source>
        <dbReference type="EMBL" id="CUU06267.1"/>
    </source>
</evidence>
<dbReference type="Proteomes" id="UP000320623">
    <property type="component" value="Unassembled WGS sequence"/>
</dbReference>
<organism evidence="4 5">
    <name type="scientific">Candidatus Thermokryptus mobilis</name>
    <dbReference type="NCBI Taxonomy" id="1643428"/>
    <lineage>
        <taxon>Bacteria</taxon>
        <taxon>Pseudomonadati</taxon>
        <taxon>Candidatus Kryptoniota</taxon>
        <taxon>Candidatus Thermokryptus</taxon>
    </lineage>
</organism>